<comment type="caution">
    <text evidence="3">Lacks conserved residue(s) required for the propagation of feature annotation.</text>
</comment>
<feature type="domain" description="Nucleoside phosphorylase" evidence="4">
    <location>
        <begin position="7"/>
        <end position="242"/>
    </location>
</feature>
<dbReference type="GO" id="GO:0005829">
    <property type="term" value="C:cytosol"/>
    <property type="evidence" value="ECO:0007669"/>
    <property type="project" value="TreeGrafter"/>
</dbReference>
<dbReference type="NCBIfam" id="NF006599">
    <property type="entry name" value="PRK09136.1"/>
    <property type="match status" value="1"/>
</dbReference>
<protein>
    <recommendedName>
        <fullName evidence="3">Probable 6-oxopurine nucleoside phosphorylase</fullName>
        <ecNumber evidence="3">2.4.2.1</ecNumber>
    </recommendedName>
    <alternativeName>
        <fullName evidence="3">Purine nucleoside phosphorylase</fullName>
        <shortName evidence="3">PNP</shortName>
    </alternativeName>
</protein>
<dbReference type="GO" id="GO:0019509">
    <property type="term" value="P:L-methionine salvage from methylthioadenosine"/>
    <property type="evidence" value="ECO:0007669"/>
    <property type="project" value="TreeGrafter"/>
</dbReference>
<comment type="catalytic activity">
    <reaction evidence="3">
        <text>a purine D-ribonucleoside + phosphate = a purine nucleobase + alpha-D-ribose 1-phosphate</text>
        <dbReference type="Rhea" id="RHEA:19805"/>
        <dbReference type="ChEBI" id="CHEBI:26386"/>
        <dbReference type="ChEBI" id="CHEBI:43474"/>
        <dbReference type="ChEBI" id="CHEBI:57720"/>
        <dbReference type="ChEBI" id="CHEBI:142355"/>
        <dbReference type="EC" id="2.4.2.1"/>
    </reaction>
</comment>
<dbReference type="InterPro" id="IPR010044">
    <property type="entry name" value="MTAP"/>
</dbReference>
<dbReference type="AlphaFoldDB" id="A0A1M6MN77"/>
<dbReference type="OrthoDB" id="1523230at2"/>
<dbReference type="GO" id="GO:0006166">
    <property type="term" value="P:purine ribonucleoside salvage"/>
    <property type="evidence" value="ECO:0007669"/>
    <property type="project" value="UniProtKB-UniRule"/>
</dbReference>
<dbReference type="Pfam" id="PF01048">
    <property type="entry name" value="PNP_UDP_1"/>
    <property type="match status" value="1"/>
</dbReference>
<dbReference type="HAMAP" id="MF_01963">
    <property type="entry name" value="MTAP"/>
    <property type="match status" value="1"/>
</dbReference>
<evidence type="ECO:0000259" key="4">
    <source>
        <dbReference type="Pfam" id="PF01048"/>
    </source>
</evidence>
<organism evidence="5 6">
    <name type="scientific">Alicyclobacillus tolerans</name>
    <dbReference type="NCBI Taxonomy" id="90970"/>
    <lineage>
        <taxon>Bacteria</taxon>
        <taxon>Bacillati</taxon>
        <taxon>Bacillota</taxon>
        <taxon>Bacilli</taxon>
        <taxon>Bacillales</taxon>
        <taxon>Alicyclobacillaceae</taxon>
        <taxon>Alicyclobacillus</taxon>
    </lineage>
</organism>
<sequence>MRPTADYAVIGGTGVYTAGQLEHLQVYEEMTEYGHAQAMIGEIRGKRVAFLPRHGLKHQTPPHLVNYRANIRLLQLLGVQKAVATAAVGSLRKTLRPGQLVLLTDFLDFTRTRPATFYEEGRVVHIDMSDPYCQTVRSSLDVTAKQENLDVIPSSTYVCTEGPRFETPAEIRYFAQIGGDVVGMTSVPEVVLAKEAGICYASIGIVTNFAAGISTQPLTHEEVVTTMSENIERVRKLMERWIEEDNLQHRPCSCAQTVQSMSHL</sequence>
<evidence type="ECO:0000256" key="3">
    <source>
        <dbReference type="HAMAP-Rule" id="MF_01963"/>
    </source>
</evidence>
<comment type="pathway">
    <text evidence="3">Purine metabolism; purine nucleoside salvage.</text>
</comment>
<feature type="binding site" evidence="3">
    <location>
        <position position="184"/>
    </location>
    <ligand>
        <name>substrate</name>
    </ligand>
</feature>
<dbReference type="Gene3D" id="3.40.50.1580">
    <property type="entry name" value="Nucleoside phosphorylase domain"/>
    <property type="match status" value="1"/>
</dbReference>
<keyword evidence="2 3" id="KW-0808">Transferase</keyword>
<name>A0A1M6MN77_9BACL</name>
<dbReference type="Proteomes" id="UP000184016">
    <property type="component" value="Unassembled WGS sequence"/>
</dbReference>
<dbReference type="SUPFAM" id="SSF53167">
    <property type="entry name" value="Purine and uridine phosphorylases"/>
    <property type="match status" value="1"/>
</dbReference>
<feature type="site" description="Important for substrate specificity" evidence="3">
    <location>
        <position position="220"/>
    </location>
</feature>
<keyword evidence="3" id="KW-0660">Purine salvage</keyword>
<gene>
    <name evidence="5" type="ORF">SAMN05443507_104121</name>
</gene>
<feature type="binding site" evidence="3">
    <location>
        <begin position="53"/>
        <end position="54"/>
    </location>
    <ligand>
        <name>phosphate</name>
        <dbReference type="ChEBI" id="CHEBI:43474"/>
    </ligand>
</feature>
<dbReference type="STRING" id="1830138.SAMN05443507_104121"/>
<dbReference type="InterPro" id="IPR000845">
    <property type="entry name" value="Nucleoside_phosphorylase_d"/>
</dbReference>
<dbReference type="PANTHER" id="PTHR42679:SF2">
    <property type="entry name" value="S-METHYL-5'-THIOADENOSINE PHOSPHORYLASE"/>
    <property type="match status" value="1"/>
</dbReference>
<dbReference type="CDD" id="cd09010">
    <property type="entry name" value="MTAP_SsMTAPII_like_MTIP"/>
    <property type="match status" value="1"/>
</dbReference>
<feature type="binding site" evidence="3">
    <location>
        <position position="185"/>
    </location>
    <ligand>
        <name>phosphate</name>
        <dbReference type="ChEBI" id="CHEBI:43474"/>
    </ligand>
</feature>
<dbReference type="PANTHER" id="PTHR42679">
    <property type="entry name" value="S-METHYL-5'-THIOADENOSINE PHOSPHORYLASE"/>
    <property type="match status" value="1"/>
</dbReference>
<keyword evidence="6" id="KW-1185">Reference proteome</keyword>
<proteinExistence type="inferred from homology"/>
<comment type="similarity">
    <text evidence="3">Belongs to the PNP/MTAP phosphorylase family. MTAP subfamily.</text>
</comment>
<comment type="function">
    <text evidence="3">Purine nucleoside phosphorylase which is highly specific for 6-oxopurine nucleosides. Cleaves guanosine or inosine to respective bases and sugar-1-phosphate molecules. Involved in purine salvage.</text>
</comment>
<dbReference type="EC" id="2.4.2.1" evidence="3"/>
<keyword evidence="1 3" id="KW-0328">Glycosyltransferase</keyword>
<dbReference type="InterPro" id="IPR035994">
    <property type="entry name" value="Nucleoside_phosphorylase_sf"/>
</dbReference>
<feature type="site" description="Important for substrate specificity" evidence="3">
    <location>
        <position position="166"/>
    </location>
</feature>
<evidence type="ECO:0000313" key="6">
    <source>
        <dbReference type="Proteomes" id="UP000184016"/>
    </source>
</evidence>
<reference evidence="6" key="1">
    <citation type="submission" date="2016-11" db="EMBL/GenBank/DDBJ databases">
        <authorList>
            <person name="Varghese N."/>
            <person name="Submissions S."/>
        </authorList>
    </citation>
    <scope>NUCLEOTIDE SEQUENCE [LARGE SCALE GENOMIC DNA]</scope>
    <source>
        <strain evidence="6">USBA-503</strain>
    </source>
</reference>
<evidence type="ECO:0000256" key="1">
    <source>
        <dbReference type="ARBA" id="ARBA00022676"/>
    </source>
</evidence>
<feature type="binding site" evidence="3">
    <location>
        <position position="13"/>
    </location>
    <ligand>
        <name>phosphate</name>
        <dbReference type="ChEBI" id="CHEBI:43474"/>
    </ligand>
</feature>
<dbReference type="GO" id="GO:0017061">
    <property type="term" value="F:S-methyl-5-thioadenosine phosphorylase activity"/>
    <property type="evidence" value="ECO:0007669"/>
    <property type="project" value="InterPro"/>
</dbReference>
<dbReference type="UniPathway" id="UPA00606"/>
<dbReference type="RefSeq" id="WP_072873195.1">
    <property type="nucleotide sequence ID" value="NZ_FRAF01000004.1"/>
</dbReference>
<comment type="miscellaneous">
    <text evidence="3">Although this enzyme belongs to the family of MTA phosphorylases based on sequence homology, it has been shown that conserved amino acid substitutions in the substrate binding pocket convert the substrate specificity of this enzyme from 6-aminopurines to 6-oxopurines.</text>
</comment>
<feature type="binding site" evidence="3">
    <location>
        <begin position="208"/>
        <end position="210"/>
    </location>
    <ligand>
        <name>substrate</name>
    </ligand>
</feature>
<dbReference type="EMBL" id="FRAF01000004">
    <property type="protein sequence ID" value="SHJ84902.1"/>
    <property type="molecule type" value="Genomic_DNA"/>
</dbReference>
<comment type="subunit">
    <text evidence="3">Homohexamer. Dimer of a homotrimer.</text>
</comment>
<accession>A0A1M6MN77</accession>
<evidence type="ECO:0000313" key="5">
    <source>
        <dbReference type="EMBL" id="SHJ84902.1"/>
    </source>
</evidence>
<evidence type="ECO:0000256" key="2">
    <source>
        <dbReference type="ARBA" id="ARBA00022679"/>
    </source>
</evidence>
<dbReference type="NCBIfam" id="TIGR01694">
    <property type="entry name" value="MTAP"/>
    <property type="match status" value="1"/>
</dbReference>